<keyword evidence="3" id="KW-1185">Reference proteome</keyword>
<dbReference type="Proteomes" id="UP000514509">
    <property type="component" value="Chromosome"/>
</dbReference>
<name>A0A7L7L7J8_9BACT</name>
<evidence type="ECO:0000313" key="3">
    <source>
        <dbReference type="Proteomes" id="UP000514509"/>
    </source>
</evidence>
<proteinExistence type="predicted"/>
<accession>A0A7L7L7J8</accession>
<dbReference type="PANTHER" id="PTHR42754:SF1">
    <property type="entry name" value="LIPOPROTEIN"/>
    <property type="match status" value="1"/>
</dbReference>
<protein>
    <recommendedName>
        <fullName evidence="4">T9SS C-terminal target domain-containing protein</fullName>
    </recommendedName>
</protein>
<dbReference type="KEGG" id="add:HUW48_12365"/>
<sequence length="355" mass="38541">MRTPILLKSKLILGLLPSWSQATFLLLLGLLVTFFSQAQTKVWDKTIGGSRNDYFKVVHQTSDGGYILGGTSGSGISDDKSQANKGPCGEYCTSDYWIVKLKADGSKEWDKTIGGDRDDYLTSLQLTSDGGYMLGGSSNSGKSGDKSEENKGKESEYGYPTDYWIVKLKADGTKEWDKTIGGDSGDELTSLQQTRDGDYILGGTSSSGKSGDKTEISKGYSDLWLVKIDGKGQKIWDKTYGGMYYDYLASVIITPDGGYLIGSAFSDVNSQSILTLIKLKADGTKVWEKSIDEQFSSQQLVPQITADGDYVVGYGVFSLYEPDPTNFGIIKIKADGTQVWNKSFGGSGEEVLTSL</sequence>
<gene>
    <name evidence="2" type="ORF">HUW48_12365</name>
</gene>
<dbReference type="AlphaFoldDB" id="A0A7L7L7J8"/>
<feature type="region of interest" description="Disordered" evidence="1">
    <location>
        <begin position="132"/>
        <end position="155"/>
    </location>
</feature>
<dbReference type="EMBL" id="CP055153">
    <property type="protein sequence ID" value="QMU28780.1"/>
    <property type="molecule type" value="Genomic_DNA"/>
</dbReference>
<evidence type="ECO:0000256" key="1">
    <source>
        <dbReference type="SAM" id="MobiDB-lite"/>
    </source>
</evidence>
<feature type="compositionally biased region" description="Basic and acidic residues" evidence="1">
    <location>
        <begin position="143"/>
        <end position="155"/>
    </location>
</feature>
<dbReference type="InterPro" id="IPR011047">
    <property type="entry name" value="Quinoprotein_ADH-like_sf"/>
</dbReference>
<reference evidence="2 3" key="2">
    <citation type="submission" date="2020-08" db="EMBL/GenBank/DDBJ databases">
        <title>Adhaeribacter dokdonensis sp. nov., isolated from the rhizosphere of Elymus tsukushiensis, a plant native to the Dokdo Islands, Republic of Korea.</title>
        <authorList>
            <person name="Ghim S.Y."/>
        </authorList>
    </citation>
    <scope>NUCLEOTIDE SEQUENCE [LARGE SCALE GENOMIC DNA]</scope>
    <source>
        <strain evidence="2 3">KUDC8001</strain>
    </source>
</reference>
<dbReference type="RefSeq" id="WP_182415962.1">
    <property type="nucleotide sequence ID" value="NZ_CP055153.1"/>
</dbReference>
<dbReference type="PANTHER" id="PTHR42754">
    <property type="entry name" value="ENDOGLUCANASE"/>
    <property type="match status" value="1"/>
</dbReference>
<evidence type="ECO:0000313" key="2">
    <source>
        <dbReference type="EMBL" id="QMU28780.1"/>
    </source>
</evidence>
<dbReference type="SUPFAM" id="SSF50998">
    <property type="entry name" value="Quinoprotein alcohol dehydrogenase-like"/>
    <property type="match status" value="1"/>
</dbReference>
<dbReference type="Gene3D" id="2.80.10.50">
    <property type="match status" value="1"/>
</dbReference>
<organism evidence="2 3">
    <name type="scientific">Adhaeribacter radiodurans</name>
    <dbReference type="NCBI Taxonomy" id="2745197"/>
    <lineage>
        <taxon>Bacteria</taxon>
        <taxon>Pseudomonadati</taxon>
        <taxon>Bacteroidota</taxon>
        <taxon>Cytophagia</taxon>
        <taxon>Cytophagales</taxon>
        <taxon>Hymenobacteraceae</taxon>
        <taxon>Adhaeribacter</taxon>
    </lineage>
</organism>
<reference evidence="2 3" key="1">
    <citation type="submission" date="2020-06" db="EMBL/GenBank/DDBJ databases">
        <authorList>
            <person name="Hwang Y.J."/>
        </authorList>
    </citation>
    <scope>NUCLEOTIDE SEQUENCE [LARGE SCALE GENOMIC DNA]</scope>
    <source>
        <strain evidence="2 3">KUDC8001</strain>
    </source>
</reference>
<evidence type="ECO:0008006" key="4">
    <source>
        <dbReference type="Google" id="ProtNLM"/>
    </source>
</evidence>